<dbReference type="Proteomes" id="UP000177281">
    <property type="component" value="Unassembled WGS sequence"/>
</dbReference>
<keyword evidence="9" id="KW-0460">Magnesium</keyword>
<evidence type="ECO:0000256" key="1">
    <source>
        <dbReference type="ARBA" id="ARBA00004496"/>
    </source>
</evidence>
<comment type="caution">
    <text evidence="11">The sequence shown here is derived from an EMBL/GenBank/DDBJ whole genome shotgun (WGS) entry which is preliminary data.</text>
</comment>
<evidence type="ECO:0000256" key="3">
    <source>
        <dbReference type="ARBA" id="ARBA00019010"/>
    </source>
</evidence>
<evidence type="ECO:0000313" key="12">
    <source>
        <dbReference type="Proteomes" id="UP000177281"/>
    </source>
</evidence>
<keyword evidence="8" id="KW-0067">ATP-binding</keyword>
<dbReference type="Gene3D" id="3.40.50.300">
    <property type="entry name" value="P-loop containing nucleotide triphosphate hydrolases"/>
    <property type="match status" value="1"/>
</dbReference>
<dbReference type="GO" id="GO:0016740">
    <property type="term" value="F:transferase activity"/>
    <property type="evidence" value="ECO:0007669"/>
    <property type="project" value="UniProtKB-KW"/>
</dbReference>
<dbReference type="PANTHER" id="PTHR33540">
    <property type="entry name" value="TRNA THREONYLCARBAMOYLADENOSINE BIOSYNTHESIS PROTEIN TSAE"/>
    <property type="match status" value="1"/>
</dbReference>
<comment type="subcellular location">
    <subcellularLocation>
        <location evidence="1">Cytoplasm</location>
    </subcellularLocation>
</comment>
<proteinExistence type="inferred from homology"/>
<accession>A0A1F5PY89</accession>
<evidence type="ECO:0000256" key="2">
    <source>
        <dbReference type="ARBA" id="ARBA00007599"/>
    </source>
</evidence>
<dbReference type="NCBIfam" id="TIGR00150">
    <property type="entry name" value="T6A_YjeE"/>
    <property type="match status" value="1"/>
</dbReference>
<dbReference type="STRING" id="1817841.A3B10_00105"/>
<keyword evidence="5" id="KW-0819">tRNA processing</keyword>
<evidence type="ECO:0000256" key="9">
    <source>
        <dbReference type="ARBA" id="ARBA00022842"/>
    </source>
</evidence>
<evidence type="ECO:0000256" key="5">
    <source>
        <dbReference type="ARBA" id="ARBA00022694"/>
    </source>
</evidence>
<name>A0A1F5PY89_9BACT</name>
<dbReference type="GO" id="GO:0002949">
    <property type="term" value="P:tRNA threonylcarbamoyladenosine modification"/>
    <property type="evidence" value="ECO:0007669"/>
    <property type="project" value="InterPro"/>
</dbReference>
<comment type="similarity">
    <text evidence="2">Belongs to the TsaE family.</text>
</comment>
<keyword evidence="11" id="KW-0808">Transferase</keyword>
<keyword evidence="6" id="KW-0479">Metal-binding</keyword>
<dbReference type="AlphaFoldDB" id="A0A1F5PY89"/>
<dbReference type="GO" id="GO:0005524">
    <property type="term" value="F:ATP binding"/>
    <property type="evidence" value="ECO:0007669"/>
    <property type="project" value="UniProtKB-KW"/>
</dbReference>
<keyword evidence="4" id="KW-0963">Cytoplasm</keyword>
<dbReference type="Pfam" id="PF02367">
    <property type="entry name" value="TsaE"/>
    <property type="match status" value="1"/>
</dbReference>
<dbReference type="SUPFAM" id="SSF52540">
    <property type="entry name" value="P-loop containing nucleoside triphosphate hydrolases"/>
    <property type="match status" value="1"/>
</dbReference>
<evidence type="ECO:0000313" key="11">
    <source>
        <dbReference type="EMBL" id="OGE94550.1"/>
    </source>
</evidence>
<evidence type="ECO:0000256" key="8">
    <source>
        <dbReference type="ARBA" id="ARBA00022840"/>
    </source>
</evidence>
<dbReference type="GO" id="GO:0046872">
    <property type="term" value="F:metal ion binding"/>
    <property type="evidence" value="ECO:0007669"/>
    <property type="project" value="UniProtKB-KW"/>
</dbReference>
<sequence>MAMKLKNLSLKQFQNLGKSLGMRYRKKAHVIGLIGPLGAGKTTFVKAFARALGIQKISSPSFVVIHQYKFDSRVLFHLDFYRLKKLDQLSVLGLDEILGEKNVVLIEWVDRFPKVKTRCDLIITIKINANQTRNVTIQNHKI</sequence>
<reference evidence="11 12" key="1">
    <citation type="journal article" date="2016" name="Nat. Commun.">
        <title>Thousands of microbial genomes shed light on interconnected biogeochemical processes in an aquifer system.</title>
        <authorList>
            <person name="Anantharaman K."/>
            <person name="Brown C.T."/>
            <person name="Hug L.A."/>
            <person name="Sharon I."/>
            <person name="Castelle C.J."/>
            <person name="Probst A.J."/>
            <person name="Thomas B.C."/>
            <person name="Singh A."/>
            <person name="Wilkins M.J."/>
            <person name="Karaoz U."/>
            <person name="Brodie E.L."/>
            <person name="Williams K.H."/>
            <person name="Hubbard S.S."/>
            <person name="Banfield J.F."/>
        </authorList>
    </citation>
    <scope>NUCLEOTIDE SEQUENCE [LARGE SCALE GENOMIC DNA]</scope>
</reference>
<dbReference type="InterPro" id="IPR027417">
    <property type="entry name" value="P-loop_NTPase"/>
</dbReference>
<evidence type="ECO:0000256" key="6">
    <source>
        <dbReference type="ARBA" id="ARBA00022723"/>
    </source>
</evidence>
<evidence type="ECO:0000256" key="7">
    <source>
        <dbReference type="ARBA" id="ARBA00022741"/>
    </source>
</evidence>
<gene>
    <name evidence="11" type="ORF">A3B10_00105</name>
</gene>
<dbReference type="EMBL" id="MFFB01000013">
    <property type="protein sequence ID" value="OGE94550.1"/>
    <property type="molecule type" value="Genomic_DNA"/>
</dbReference>
<dbReference type="PANTHER" id="PTHR33540:SF2">
    <property type="entry name" value="TRNA THREONYLCARBAMOYLADENOSINE BIOSYNTHESIS PROTEIN TSAE"/>
    <property type="match status" value="1"/>
</dbReference>
<dbReference type="GO" id="GO:0005737">
    <property type="term" value="C:cytoplasm"/>
    <property type="evidence" value="ECO:0007669"/>
    <property type="project" value="UniProtKB-SubCell"/>
</dbReference>
<organism evidence="11 12">
    <name type="scientific">Candidatus Doudnabacteria bacterium RIFCSPLOWO2_01_FULL_44_21</name>
    <dbReference type="NCBI Taxonomy" id="1817841"/>
    <lineage>
        <taxon>Bacteria</taxon>
        <taxon>Candidatus Doudnaibacteriota</taxon>
    </lineage>
</organism>
<evidence type="ECO:0000256" key="4">
    <source>
        <dbReference type="ARBA" id="ARBA00022490"/>
    </source>
</evidence>
<evidence type="ECO:0000256" key="10">
    <source>
        <dbReference type="ARBA" id="ARBA00032441"/>
    </source>
</evidence>
<dbReference type="InterPro" id="IPR003442">
    <property type="entry name" value="T6A_TsaE"/>
</dbReference>
<keyword evidence="7" id="KW-0547">Nucleotide-binding</keyword>
<protein>
    <recommendedName>
        <fullName evidence="3">tRNA threonylcarbamoyladenosine biosynthesis protein TsaE</fullName>
    </recommendedName>
    <alternativeName>
        <fullName evidence="10">t(6)A37 threonylcarbamoyladenosine biosynthesis protein TsaE</fullName>
    </alternativeName>
</protein>